<organism evidence="1 2">
    <name type="scientific">Bizionia algoritergicola</name>
    <dbReference type="NCBI Taxonomy" id="291187"/>
    <lineage>
        <taxon>Bacteria</taxon>
        <taxon>Pseudomonadati</taxon>
        <taxon>Bacteroidota</taxon>
        <taxon>Flavobacteriia</taxon>
        <taxon>Flavobacteriales</taxon>
        <taxon>Flavobacteriaceae</taxon>
        <taxon>Bizionia</taxon>
    </lineage>
</organism>
<evidence type="ECO:0000313" key="2">
    <source>
        <dbReference type="Proteomes" id="UP000324358"/>
    </source>
</evidence>
<dbReference type="Proteomes" id="UP000324358">
    <property type="component" value="Unassembled WGS sequence"/>
</dbReference>
<dbReference type="RefSeq" id="WP_148367453.1">
    <property type="nucleotide sequence ID" value="NZ_VSKL01000004.1"/>
</dbReference>
<name>A0A5D0QU56_9FLAO</name>
<protein>
    <submittedName>
        <fullName evidence="1">Uncharacterized protein</fullName>
    </submittedName>
</protein>
<dbReference type="OrthoDB" id="1446775at2"/>
<dbReference type="AlphaFoldDB" id="A0A5D0QU56"/>
<keyword evidence="2" id="KW-1185">Reference proteome</keyword>
<reference evidence="1 2" key="1">
    <citation type="submission" date="2019-08" db="EMBL/GenBank/DDBJ databases">
        <title>Genomes of Antarctic Bizionia species.</title>
        <authorList>
            <person name="Bowman J.P."/>
        </authorList>
    </citation>
    <scope>NUCLEOTIDE SEQUENCE [LARGE SCALE GENOMIC DNA]</scope>
    <source>
        <strain evidence="1 2">APA-1</strain>
    </source>
</reference>
<accession>A0A5D0QU56</accession>
<proteinExistence type="predicted"/>
<sequence length="71" mass="8326">MLKSKEMLLEKGVKKLKIMGFTQVTKNTILTDEIYQLYFLSFLNNIPNPKNNHEISAIQELKLYIVKLLEI</sequence>
<comment type="caution">
    <text evidence="1">The sequence shown here is derived from an EMBL/GenBank/DDBJ whole genome shotgun (WGS) entry which is preliminary data.</text>
</comment>
<gene>
    <name evidence="1" type="ORF">ES675_11255</name>
</gene>
<evidence type="ECO:0000313" key="1">
    <source>
        <dbReference type="EMBL" id="TYB72336.1"/>
    </source>
</evidence>
<dbReference type="EMBL" id="VSKL01000004">
    <property type="protein sequence ID" value="TYB72336.1"/>
    <property type="molecule type" value="Genomic_DNA"/>
</dbReference>